<evidence type="ECO:0000313" key="5">
    <source>
        <dbReference type="EMBL" id="QGP75372.1"/>
    </source>
</evidence>
<dbReference type="InterPro" id="IPR018062">
    <property type="entry name" value="HTH_AraC-typ_CS"/>
</dbReference>
<dbReference type="SMART" id="SM00342">
    <property type="entry name" value="HTH_ARAC"/>
    <property type="match status" value="1"/>
</dbReference>
<dbReference type="RefSeq" id="WP_155224114.1">
    <property type="nucleotide sequence ID" value="NZ_CP046246.1"/>
</dbReference>
<dbReference type="Gene3D" id="2.60.120.10">
    <property type="entry name" value="Jelly Rolls"/>
    <property type="match status" value="1"/>
</dbReference>
<dbReference type="InterPro" id="IPR018060">
    <property type="entry name" value="HTH_AraC"/>
</dbReference>
<dbReference type="SUPFAM" id="SSF46689">
    <property type="entry name" value="Homeodomain-like"/>
    <property type="match status" value="2"/>
</dbReference>
<protein>
    <submittedName>
        <fullName evidence="5">Helix-turn-helix domain-containing protein</fullName>
    </submittedName>
</protein>
<name>A0AB37D1W3_TETHA</name>
<dbReference type="PROSITE" id="PS00041">
    <property type="entry name" value="HTH_ARAC_FAMILY_1"/>
    <property type="match status" value="1"/>
</dbReference>
<keyword evidence="2" id="KW-0238">DNA-binding</keyword>
<dbReference type="Pfam" id="PF12833">
    <property type="entry name" value="HTH_18"/>
    <property type="match status" value="1"/>
</dbReference>
<dbReference type="GO" id="GO:0003700">
    <property type="term" value="F:DNA-binding transcription factor activity"/>
    <property type="evidence" value="ECO:0007669"/>
    <property type="project" value="InterPro"/>
</dbReference>
<evidence type="ECO:0000313" key="6">
    <source>
        <dbReference type="Proteomes" id="UP000427886"/>
    </source>
</evidence>
<dbReference type="PANTHER" id="PTHR43280">
    <property type="entry name" value="ARAC-FAMILY TRANSCRIPTIONAL REGULATOR"/>
    <property type="match status" value="1"/>
</dbReference>
<evidence type="ECO:0000259" key="4">
    <source>
        <dbReference type="PROSITE" id="PS01124"/>
    </source>
</evidence>
<dbReference type="InterPro" id="IPR014710">
    <property type="entry name" value="RmlC-like_jellyroll"/>
</dbReference>
<sequence>MSEFKMFHAPLVIEKQNIDIDQLIYKIGSYHFNWHNNLELFWLISGKIEMNVNGSSQVMEKNDMILINANNGHATFALKPNSVAMRIYISPDFFMKNGYDLNQGYFELNSIQGRYNFNFQSLRESMANLYLYAEDSKENLIKINKYLFSIFDLITQFYHKNKKKKLEIVAKSKPVLDNVVGYIESHYTEDINLNLLARKFNYSSSYLSKLFKTELGINFYEYLTRYRLIYAIKDLTNSELKVSDIAFRNGFSDVKSFNSMFKKHFQQTPSVYRKQVNKDLKIIDKKFKDNLSFEDEKNIKSLLRDLALHDKKSSELENPCSTCLARGYEQKYNGLVKNIKEILPN</sequence>
<dbReference type="Gene3D" id="1.10.10.60">
    <property type="entry name" value="Homeodomain-like"/>
    <property type="match status" value="2"/>
</dbReference>
<accession>A0AB37D1W3</accession>
<evidence type="ECO:0000256" key="2">
    <source>
        <dbReference type="ARBA" id="ARBA00023125"/>
    </source>
</evidence>
<evidence type="ECO:0000256" key="1">
    <source>
        <dbReference type="ARBA" id="ARBA00023015"/>
    </source>
</evidence>
<dbReference type="KEGG" id="tey:GLW17_00150"/>
<dbReference type="InterPro" id="IPR009057">
    <property type="entry name" value="Homeodomain-like_sf"/>
</dbReference>
<dbReference type="Proteomes" id="UP000427886">
    <property type="component" value="Chromosome"/>
</dbReference>
<keyword evidence="1" id="KW-0805">Transcription regulation</keyword>
<feature type="domain" description="HTH araC/xylS-type" evidence="4">
    <location>
        <begin position="177"/>
        <end position="275"/>
    </location>
</feature>
<dbReference type="AlphaFoldDB" id="A0AB37D1W3"/>
<reference evidence="5 6" key="1">
    <citation type="submission" date="2019-11" db="EMBL/GenBank/DDBJ databases">
        <authorList>
            <person name="Kim E."/>
            <person name="Lee J."/>
            <person name="Jeon K."/>
            <person name="Lee Y."/>
        </authorList>
    </citation>
    <scope>NUCLEOTIDE SEQUENCE [LARGE SCALE GENOMIC DNA]</scope>
    <source>
        <strain evidence="5 6">YJ1</strain>
    </source>
</reference>
<dbReference type="InterPro" id="IPR020449">
    <property type="entry name" value="Tscrpt_reg_AraC-type_HTH"/>
</dbReference>
<keyword evidence="3" id="KW-0804">Transcription</keyword>
<dbReference type="EMBL" id="CP046246">
    <property type="protein sequence ID" value="QGP75372.1"/>
    <property type="molecule type" value="Genomic_DNA"/>
</dbReference>
<dbReference type="PROSITE" id="PS01124">
    <property type="entry name" value="HTH_ARAC_FAMILY_2"/>
    <property type="match status" value="1"/>
</dbReference>
<proteinExistence type="predicted"/>
<dbReference type="PRINTS" id="PR00032">
    <property type="entry name" value="HTHARAC"/>
</dbReference>
<organism evidence="5 6">
    <name type="scientific">Tetragenococcus halophilus</name>
    <name type="common">Pediococcus halophilus</name>
    <dbReference type="NCBI Taxonomy" id="51669"/>
    <lineage>
        <taxon>Bacteria</taxon>
        <taxon>Bacillati</taxon>
        <taxon>Bacillota</taxon>
        <taxon>Bacilli</taxon>
        <taxon>Lactobacillales</taxon>
        <taxon>Enterococcaceae</taxon>
        <taxon>Tetragenococcus</taxon>
    </lineage>
</organism>
<dbReference type="GO" id="GO:0043565">
    <property type="term" value="F:sequence-specific DNA binding"/>
    <property type="evidence" value="ECO:0007669"/>
    <property type="project" value="InterPro"/>
</dbReference>
<dbReference type="PANTHER" id="PTHR43280:SF2">
    <property type="entry name" value="HTH-TYPE TRANSCRIPTIONAL REGULATOR EXSA"/>
    <property type="match status" value="1"/>
</dbReference>
<dbReference type="SUPFAM" id="SSF51182">
    <property type="entry name" value="RmlC-like cupins"/>
    <property type="match status" value="1"/>
</dbReference>
<gene>
    <name evidence="5" type="ORF">GLW17_00150</name>
</gene>
<evidence type="ECO:0000256" key="3">
    <source>
        <dbReference type="ARBA" id="ARBA00023163"/>
    </source>
</evidence>
<dbReference type="InterPro" id="IPR011051">
    <property type="entry name" value="RmlC_Cupin_sf"/>
</dbReference>